<keyword evidence="6" id="KW-1185">Reference proteome</keyword>
<dbReference type="AlphaFoldDB" id="A0AA38JF10"/>
<feature type="compositionally biased region" description="Low complexity" evidence="3">
    <location>
        <begin position="752"/>
        <end position="779"/>
    </location>
</feature>
<sequence length="1201" mass="126485">MATELSHSRFFRQLPVPPLFTSHHHLAPFDHILLFPPISQVQDFIRAQFSLFLLLSFRTVLTHYFTRRTRICAHTLSLPSTSNFNLDPSLASHTRQRQADEDFINKSLLDQLDAEPIISSSSLSDSSTSDHHLSSSSNPNSSPESSPVLPTMRQQPPRPDSPLEQFGMYAEFDPDKRSALNGYHRASFTALPNATRPSKHHATPSALLPSTTPIFRDVGAAAYQHEAYGLSSPTQTHMQPSFADRTNYAAPFGLAEPYANFSKLPHTSQPHSLSHAVNPHPASMSSQTPYGPHLAANMVGMGMSSGHGSGVGNGTSANNMQEDISTIFVVGFPDDMQEREFQNMFTFSSGFEAATLKIPNKEYTAYGVSGSTGAAPGIPALNPSLASIVRAQAAMNDPYNLVTMNQGGVLVDGGRDGTMSSWPTAPIDDSYYPPGLGIGLGGMVPGVGGPGVTLGPAPNPSASGTAPGNGPVPPRKQIIGFAKFRTREEALEARDLLQGRRVDIEKGAVLKAEMAKKNLHTKRGVTANGGAGTNVGSINGSTVNPLASVGHVGPASAPLPPGSGMGLSANLPHPQYDVHLSNQAHPAELAPGSMSLRERELGTLGAMGFTGAVSSNNTSSSGTTAVPGSLSKIWDEDNRERERKVYDAMGFGFSSGDESSGPISAKESGRRLETKNGRARDESQPLRLRSGSAFDAFHSVPAFVTSSQNGLVSPPLQKTRPLALSSLNHADGLSGPWDHFAKTSAGSNVPNSASSKASHSSFNGRTRSSRSSSVAAGSTHSKHSVRDTNGGEDDEDVYTNPEMELEDPNATAKEIDVAQIARAVGSLAVATNHANGNSSCAGVTMVNGAHSQGQTSPQLPSPSSGSGTSVSALSAGGASGVSASAAISSSSSSSGMRHAPAPLQHSAASSFATQNSASNINVSHLSSVLSSTLPGLVSGVDQNPPINTLYVGNLPISPPPLGYPPDLLQDSLKDLFRTRPGYKRLSYKQKNTGPMCFVEFEDVNAATKAINDLYGNTLNGLVKGGGIRLSYSKNPLGIRTPTSANGFGPGFQQQHFGRDGDRERGDRYTYGGAQTLSPVPHHHSVNHRSAHTHEFMISPPPPRFSGNAAATNPNMTFGNFSSSSYNRVPAGSGSNMMFGTSNSFQGGAGPGVGYRLTASDVYEDVQGDLHTSFAPFDSGHLDHPQLPMQHQGPNPNQNQNF</sequence>
<reference evidence="5" key="1">
    <citation type="submission" date="2022-08" db="EMBL/GenBank/DDBJ databases">
        <authorList>
            <consortium name="DOE Joint Genome Institute"/>
            <person name="Min B."/>
            <person name="Sierra-Patev S."/>
            <person name="Naranjo-Ortiz M."/>
            <person name="Looney B."/>
            <person name="Konkel Z."/>
            <person name="Slot J.C."/>
            <person name="Sakamoto Y."/>
            <person name="Steenwyk J.L."/>
            <person name="Rokas A."/>
            <person name="Carro J."/>
            <person name="Camarero S."/>
            <person name="Ferreira P."/>
            <person name="Molpeceres G."/>
            <person name="Ruiz-duenas F.J."/>
            <person name="Serrano A."/>
            <person name="Henrissat B."/>
            <person name="Drula E."/>
            <person name="Hughes K.W."/>
            <person name="Mata J.L."/>
            <person name="Ishikawa N.K."/>
            <person name="Vargas-Isla R."/>
            <person name="Ushijima S."/>
            <person name="Smith C.A."/>
            <person name="Ahrendt S."/>
            <person name="Andreopoulos W."/>
            <person name="He G."/>
            <person name="LaButti K."/>
            <person name="Lipzen A."/>
            <person name="Ng V."/>
            <person name="Riley R."/>
            <person name="Sandor L."/>
            <person name="Barry K."/>
            <person name="Martinez A.T."/>
            <person name="Xiao Y."/>
            <person name="Gibbons J.G."/>
            <person name="Terashima K."/>
            <person name="Hibbett D.S."/>
            <person name="Grigoriev I.V."/>
        </authorList>
    </citation>
    <scope>NUCLEOTIDE SEQUENCE</scope>
    <source>
        <strain evidence="5">ET3784</strain>
    </source>
</reference>
<feature type="compositionally biased region" description="Low complexity" evidence="3">
    <location>
        <begin position="851"/>
        <end position="895"/>
    </location>
</feature>
<proteinExistence type="predicted"/>
<evidence type="ECO:0000313" key="6">
    <source>
        <dbReference type="Proteomes" id="UP001176059"/>
    </source>
</evidence>
<dbReference type="InterPro" id="IPR000504">
    <property type="entry name" value="RRM_dom"/>
</dbReference>
<dbReference type="InterPro" id="IPR012677">
    <property type="entry name" value="Nucleotide-bd_a/b_plait_sf"/>
</dbReference>
<feature type="region of interest" description="Disordered" evidence="3">
    <location>
        <begin position="738"/>
        <end position="801"/>
    </location>
</feature>
<reference evidence="5" key="2">
    <citation type="journal article" date="2023" name="Proc. Natl. Acad. Sci. U.S.A.">
        <title>A global phylogenomic analysis of the shiitake genus Lentinula.</title>
        <authorList>
            <person name="Sierra-Patev S."/>
            <person name="Min B."/>
            <person name="Naranjo-Ortiz M."/>
            <person name="Looney B."/>
            <person name="Konkel Z."/>
            <person name="Slot J.C."/>
            <person name="Sakamoto Y."/>
            <person name="Steenwyk J.L."/>
            <person name="Rokas A."/>
            <person name="Carro J."/>
            <person name="Camarero S."/>
            <person name="Ferreira P."/>
            <person name="Molpeceres G."/>
            <person name="Ruiz-Duenas F.J."/>
            <person name="Serrano A."/>
            <person name="Henrissat B."/>
            <person name="Drula E."/>
            <person name="Hughes K.W."/>
            <person name="Mata J.L."/>
            <person name="Ishikawa N.K."/>
            <person name="Vargas-Isla R."/>
            <person name="Ushijima S."/>
            <person name="Smith C.A."/>
            <person name="Donoghue J."/>
            <person name="Ahrendt S."/>
            <person name="Andreopoulos W."/>
            <person name="He G."/>
            <person name="LaButti K."/>
            <person name="Lipzen A."/>
            <person name="Ng V."/>
            <person name="Riley R."/>
            <person name="Sandor L."/>
            <person name="Barry K."/>
            <person name="Martinez A.T."/>
            <person name="Xiao Y."/>
            <person name="Gibbons J.G."/>
            <person name="Terashima K."/>
            <person name="Grigoriev I.V."/>
            <person name="Hibbett D."/>
        </authorList>
    </citation>
    <scope>NUCLEOTIDE SEQUENCE</scope>
    <source>
        <strain evidence="5">ET3784</strain>
    </source>
</reference>
<feature type="domain" description="RRM" evidence="4">
    <location>
        <begin position="947"/>
        <end position="1034"/>
    </location>
</feature>
<feature type="compositionally biased region" description="Low complexity" evidence="3">
    <location>
        <begin position="1187"/>
        <end position="1201"/>
    </location>
</feature>
<dbReference type="SUPFAM" id="SSF54928">
    <property type="entry name" value="RNA-binding domain, RBD"/>
    <property type="match status" value="1"/>
</dbReference>
<feature type="region of interest" description="Disordered" evidence="3">
    <location>
        <begin position="1175"/>
        <end position="1201"/>
    </location>
</feature>
<evidence type="ECO:0000256" key="2">
    <source>
        <dbReference type="PROSITE-ProRule" id="PRU00176"/>
    </source>
</evidence>
<feature type="compositionally biased region" description="Basic and acidic residues" evidence="3">
    <location>
        <begin position="1056"/>
        <end position="1065"/>
    </location>
</feature>
<dbReference type="PANTHER" id="PTHR10501">
    <property type="entry name" value="U1 SMALL NUCLEAR RIBONUCLEOPROTEIN A/U2 SMALL NUCLEAR RIBONUCLEOPROTEIN B"/>
    <property type="match status" value="1"/>
</dbReference>
<feature type="compositionally biased region" description="Acidic residues" evidence="3">
    <location>
        <begin position="790"/>
        <end position="801"/>
    </location>
</feature>
<feature type="compositionally biased region" description="Low complexity" evidence="3">
    <location>
        <begin position="134"/>
        <end position="147"/>
    </location>
</feature>
<dbReference type="Gene3D" id="3.30.70.330">
    <property type="match status" value="2"/>
</dbReference>
<name>A0AA38JF10_9AGAR</name>
<feature type="compositionally biased region" description="Low complexity" evidence="3">
    <location>
        <begin position="652"/>
        <end position="661"/>
    </location>
</feature>
<dbReference type="Proteomes" id="UP001176059">
    <property type="component" value="Unassembled WGS sequence"/>
</dbReference>
<feature type="compositionally biased region" description="Basic and acidic residues" evidence="3">
    <location>
        <begin position="667"/>
        <end position="684"/>
    </location>
</feature>
<feature type="region of interest" description="Disordered" evidence="3">
    <location>
        <begin position="845"/>
        <end position="910"/>
    </location>
</feature>
<evidence type="ECO:0000256" key="3">
    <source>
        <dbReference type="SAM" id="MobiDB-lite"/>
    </source>
</evidence>
<feature type="region of interest" description="Disordered" evidence="3">
    <location>
        <begin position="120"/>
        <end position="166"/>
    </location>
</feature>
<evidence type="ECO:0000313" key="5">
    <source>
        <dbReference type="EMBL" id="KAJ3718026.1"/>
    </source>
</evidence>
<accession>A0AA38JF10</accession>
<dbReference type="PROSITE" id="PS50102">
    <property type="entry name" value="RRM"/>
    <property type="match status" value="1"/>
</dbReference>
<gene>
    <name evidence="5" type="ORF">DFJ43DRAFT_1159619</name>
</gene>
<dbReference type="GO" id="GO:0003723">
    <property type="term" value="F:RNA binding"/>
    <property type="evidence" value="ECO:0007669"/>
    <property type="project" value="UniProtKB-UniRule"/>
</dbReference>
<dbReference type="SMART" id="SM00360">
    <property type="entry name" value="RRM"/>
    <property type="match status" value="1"/>
</dbReference>
<protein>
    <recommendedName>
        <fullName evidence="4">RRM domain-containing protein</fullName>
    </recommendedName>
</protein>
<feature type="region of interest" description="Disordered" evidence="3">
    <location>
        <begin position="1043"/>
        <end position="1065"/>
    </location>
</feature>
<comment type="caution">
    <text evidence="5">The sequence shown here is derived from an EMBL/GenBank/DDBJ whole genome shotgun (WGS) entry which is preliminary data.</text>
</comment>
<feature type="region of interest" description="Disordered" evidence="3">
    <location>
        <begin position="265"/>
        <end position="287"/>
    </location>
</feature>
<organism evidence="5 6">
    <name type="scientific">Lentinula guzmanii</name>
    <dbReference type="NCBI Taxonomy" id="2804957"/>
    <lineage>
        <taxon>Eukaryota</taxon>
        <taxon>Fungi</taxon>
        <taxon>Dikarya</taxon>
        <taxon>Basidiomycota</taxon>
        <taxon>Agaricomycotina</taxon>
        <taxon>Agaricomycetes</taxon>
        <taxon>Agaricomycetidae</taxon>
        <taxon>Agaricales</taxon>
        <taxon>Marasmiineae</taxon>
        <taxon>Omphalotaceae</taxon>
        <taxon>Lentinula</taxon>
    </lineage>
</organism>
<keyword evidence="1 2" id="KW-0694">RNA-binding</keyword>
<evidence type="ECO:0000259" key="4">
    <source>
        <dbReference type="PROSITE" id="PS50102"/>
    </source>
</evidence>
<dbReference type="InterPro" id="IPR035979">
    <property type="entry name" value="RBD_domain_sf"/>
</dbReference>
<dbReference type="EMBL" id="JANVFO010000071">
    <property type="protein sequence ID" value="KAJ3718026.1"/>
    <property type="molecule type" value="Genomic_DNA"/>
</dbReference>
<feature type="region of interest" description="Disordered" evidence="3">
    <location>
        <begin position="454"/>
        <end position="474"/>
    </location>
</feature>
<evidence type="ECO:0000256" key="1">
    <source>
        <dbReference type="ARBA" id="ARBA00022884"/>
    </source>
</evidence>
<dbReference type="Pfam" id="PF00076">
    <property type="entry name" value="RRM_1"/>
    <property type="match status" value="1"/>
</dbReference>
<feature type="region of interest" description="Disordered" evidence="3">
    <location>
        <begin position="652"/>
        <end position="687"/>
    </location>
</feature>